<dbReference type="PANTHER" id="PTHR33236">
    <property type="entry name" value="INTRAFLAGELLAR TRANSPORT PROTEIN 122 FAMILY PROTEIN-RELATED"/>
    <property type="match status" value="1"/>
</dbReference>
<evidence type="ECO:0008006" key="4">
    <source>
        <dbReference type="Google" id="ProtNLM"/>
    </source>
</evidence>
<dbReference type="AlphaFoldDB" id="A0A553N8B1"/>
<name>A0A553N8B1_TIGCA</name>
<evidence type="ECO:0000313" key="3">
    <source>
        <dbReference type="Proteomes" id="UP000318571"/>
    </source>
</evidence>
<sequence length="261" mass="28082">MGYRGSNLAVCFILFIALPLLSILIEARKSKLIQSNKAVSDRTGKLFSLFNVVKFENEACVTQSDQTMRGTCFSQATCQEKGGRADGNCASDICQVRLDFDTTVLRTDPGLAGMCGGAGDSLQVGSPFSPSRFAFPPTVCGTLTGQHSFCQFQLYETPGVPDAFSVSENGNGQAQVQICKNRNFVTVPSMAINPNGIRGFSDYRCGMTFSSQSGDTTPGALLSTRVTPFRVQVHTLKADDGNQVTFANLKGFSLDYNQIPC</sequence>
<keyword evidence="3" id="KW-1185">Reference proteome</keyword>
<dbReference type="PANTHER" id="PTHR33236:SF5">
    <property type="entry name" value="CUB DOMAIN-CONTAINING PROTEIN"/>
    <property type="match status" value="1"/>
</dbReference>
<organism evidence="2 3">
    <name type="scientific">Tigriopus californicus</name>
    <name type="common">Marine copepod</name>
    <dbReference type="NCBI Taxonomy" id="6832"/>
    <lineage>
        <taxon>Eukaryota</taxon>
        <taxon>Metazoa</taxon>
        <taxon>Ecdysozoa</taxon>
        <taxon>Arthropoda</taxon>
        <taxon>Crustacea</taxon>
        <taxon>Multicrustacea</taxon>
        <taxon>Hexanauplia</taxon>
        <taxon>Copepoda</taxon>
        <taxon>Harpacticoida</taxon>
        <taxon>Harpacticidae</taxon>
        <taxon>Tigriopus</taxon>
    </lineage>
</organism>
<accession>A0A553N8B1</accession>
<dbReference type="EMBL" id="VCGU01000459">
    <property type="protein sequence ID" value="TRY61667.1"/>
    <property type="molecule type" value="Genomic_DNA"/>
</dbReference>
<reference evidence="2 3" key="1">
    <citation type="journal article" date="2018" name="Nat. Ecol. Evol.">
        <title>Genomic signatures of mitonuclear coevolution across populations of Tigriopus californicus.</title>
        <authorList>
            <person name="Barreto F.S."/>
            <person name="Watson E.T."/>
            <person name="Lima T.G."/>
            <person name="Willett C.S."/>
            <person name="Edmands S."/>
            <person name="Li W."/>
            <person name="Burton R.S."/>
        </authorList>
    </citation>
    <scope>NUCLEOTIDE SEQUENCE [LARGE SCALE GENOMIC DNA]</scope>
    <source>
        <strain evidence="2 3">San Diego</strain>
    </source>
</reference>
<evidence type="ECO:0000313" key="2">
    <source>
        <dbReference type="EMBL" id="TRY61667.1"/>
    </source>
</evidence>
<keyword evidence="1" id="KW-0812">Transmembrane</keyword>
<proteinExistence type="predicted"/>
<keyword evidence="1" id="KW-1133">Transmembrane helix</keyword>
<evidence type="ECO:0000256" key="1">
    <source>
        <dbReference type="SAM" id="Phobius"/>
    </source>
</evidence>
<gene>
    <name evidence="2" type="ORF">TCAL_01496</name>
</gene>
<feature type="transmembrane region" description="Helical" evidence="1">
    <location>
        <begin position="6"/>
        <end position="25"/>
    </location>
</feature>
<protein>
    <recommendedName>
        <fullName evidence="4">CUB domain-containing protein</fullName>
    </recommendedName>
</protein>
<dbReference type="Proteomes" id="UP000318571">
    <property type="component" value="Chromosome 8"/>
</dbReference>
<keyword evidence="1" id="KW-0472">Membrane</keyword>
<comment type="caution">
    <text evidence="2">The sequence shown here is derived from an EMBL/GenBank/DDBJ whole genome shotgun (WGS) entry which is preliminary data.</text>
</comment>